<dbReference type="GO" id="GO:0005634">
    <property type="term" value="C:nucleus"/>
    <property type="evidence" value="ECO:0007669"/>
    <property type="project" value="TreeGrafter"/>
</dbReference>
<comment type="caution">
    <text evidence="7">The sequence shown here is derived from an EMBL/GenBank/DDBJ whole genome shotgun (WGS) entry which is preliminary data.</text>
</comment>
<dbReference type="PROSITE" id="PS50011">
    <property type="entry name" value="PROTEIN_KINASE_DOM"/>
    <property type="match status" value="1"/>
</dbReference>
<keyword evidence="3" id="KW-0547">Nucleotide-binding</keyword>
<feature type="domain" description="Protein kinase" evidence="6">
    <location>
        <begin position="95"/>
        <end position="463"/>
    </location>
</feature>
<keyword evidence="8" id="KW-1185">Reference proteome</keyword>
<evidence type="ECO:0000256" key="3">
    <source>
        <dbReference type="ARBA" id="ARBA00022741"/>
    </source>
</evidence>
<keyword evidence="4" id="KW-0418">Kinase</keyword>
<protein>
    <recommendedName>
        <fullName evidence="6">Protein kinase domain-containing protein</fullName>
    </recommendedName>
</protein>
<dbReference type="SUPFAM" id="SSF56112">
    <property type="entry name" value="Protein kinase-like (PK-like)"/>
    <property type="match status" value="1"/>
</dbReference>
<dbReference type="Proteomes" id="UP001206925">
    <property type="component" value="Unassembled WGS sequence"/>
</dbReference>
<dbReference type="PANTHER" id="PTHR45646">
    <property type="entry name" value="SERINE/THREONINE-PROTEIN KINASE DOA-RELATED"/>
    <property type="match status" value="1"/>
</dbReference>
<gene>
    <name evidence="7" type="ORF">M8C21_018665</name>
</gene>
<evidence type="ECO:0000259" key="6">
    <source>
        <dbReference type="PROSITE" id="PS50011"/>
    </source>
</evidence>
<evidence type="ECO:0000256" key="5">
    <source>
        <dbReference type="ARBA" id="ARBA00022840"/>
    </source>
</evidence>
<accession>A0AAD5C241</accession>
<keyword evidence="5" id="KW-0067">ATP-binding</keyword>
<dbReference type="Gene3D" id="3.30.200.20">
    <property type="entry name" value="Phosphorylase Kinase, domain 1"/>
    <property type="match status" value="1"/>
</dbReference>
<evidence type="ECO:0000256" key="2">
    <source>
        <dbReference type="ARBA" id="ARBA00022679"/>
    </source>
</evidence>
<evidence type="ECO:0000313" key="7">
    <source>
        <dbReference type="EMBL" id="KAI7733687.1"/>
    </source>
</evidence>
<sequence length="474" mass="54847">METQRIIEFPHRIMDKRPRKRPRLAWDILEPIPPPPKVHPALYCRQEYINGAVPIFSYSSIYYKGIPHNGSPPWRPDDKEGHYMFAVGENITPRYRILSKMGEGTFGQVLECLDNEKKEPVAIKIVRSINKYREAAMIEIDVLQKLARHDVGGSRCVQIRNWFDYRNHICIVFEKLGPSLYDFLRKNNYRSFPIDLVREFGRQLLESVAFMHDLRLIHTDLKPENILLVSSEYIKVPDYKVGLGHADFLSRSGKEGSCFKNLPKSSAIKLIDFGSTTFEHQDHSYVVSTRHYRAPEVILGLGWNYPCDLWSVGCILVELCSGEALFQTHENLEHLAMMERVLGPLPQHMIMRAESVLTPVTQPLNFANYTCIMDTEKALTETQSFVSRRSEKYFRRGARLDWPEGAASRESMRAVWKLPRLQNLVMQHVDHSAGALIDLLQGLLRFDPAERFTAREALRHPFFTGDIRRYGYPL</sequence>
<dbReference type="AlphaFoldDB" id="A0AAD5C241"/>
<dbReference type="Gene3D" id="1.10.510.10">
    <property type="entry name" value="Transferase(Phosphotransferase) domain 1"/>
    <property type="match status" value="1"/>
</dbReference>
<dbReference type="Pfam" id="PF00069">
    <property type="entry name" value="Pkinase"/>
    <property type="match status" value="2"/>
</dbReference>
<reference evidence="7" key="1">
    <citation type="submission" date="2022-06" db="EMBL/GenBank/DDBJ databases">
        <title>Uncovering the hologenomic basis of an extraordinary plant invasion.</title>
        <authorList>
            <person name="Bieker V.C."/>
            <person name="Martin M.D."/>
            <person name="Gilbert T."/>
            <person name="Hodgins K."/>
            <person name="Battlay P."/>
            <person name="Petersen B."/>
            <person name="Wilson J."/>
        </authorList>
    </citation>
    <scope>NUCLEOTIDE SEQUENCE</scope>
    <source>
        <strain evidence="7">AA19_3_7</strain>
        <tissue evidence="7">Leaf</tissue>
    </source>
</reference>
<dbReference type="FunFam" id="3.30.200.20:FF:000463">
    <property type="entry name" value="Serine/threonine-protein kinase AFC2"/>
    <property type="match status" value="1"/>
</dbReference>
<dbReference type="GO" id="GO:0005524">
    <property type="term" value="F:ATP binding"/>
    <property type="evidence" value="ECO:0007669"/>
    <property type="project" value="UniProtKB-KW"/>
</dbReference>
<dbReference type="InterPro" id="IPR008271">
    <property type="entry name" value="Ser/Thr_kinase_AS"/>
</dbReference>
<keyword evidence="2" id="KW-0808">Transferase</keyword>
<dbReference type="InterPro" id="IPR000719">
    <property type="entry name" value="Prot_kinase_dom"/>
</dbReference>
<dbReference type="GO" id="GO:0004674">
    <property type="term" value="F:protein serine/threonine kinase activity"/>
    <property type="evidence" value="ECO:0007669"/>
    <property type="project" value="UniProtKB-KW"/>
</dbReference>
<evidence type="ECO:0000256" key="1">
    <source>
        <dbReference type="ARBA" id="ARBA00022527"/>
    </source>
</evidence>
<dbReference type="EMBL" id="JAMZMK010009929">
    <property type="protein sequence ID" value="KAI7733687.1"/>
    <property type="molecule type" value="Genomic_DNA"/>
</dbReference>
<dbReference type="SMART" id="SM00220">
    <property type="entry name" value="S_TKc"/>
    <property type="match status" value="1"/>
</dbReference>
<evidence type="ECO:0000313" key="8">
    <source>
        <dbReference type="Proteomes" id="UP001206925"/>
    </source>
</evidence>
<dbReference type="PANTHER" id="PTHR45646:SF12">
    <property type="entry name" value="SERINE_THREONINE-PROTEIN KINASE AFC1"/>
    <property type="match status" value="1"/>
</dbReference>
<dbReference type="PROSITE" id="PS00108">
    <property type="entry name" value="PROTEIN_KINASE_ST"/>
    <property type="match status" value="1"/>
</dbReference>
<proteinExistence type="predicted"/>
<dbReference type="InterPro" id="IPR011009">
    <property type="entry name" value="Kinase-like_dom_sf"/>
</dbReference>
<keyword evidence="1" id="KW-0723">Serine/threonine-protein kinase</keyword>
<dbReference type="InterPro" id="IPR051175">
    <property type="entry name" value="CLK_kinases"/>
</dbReference>
<dbReference type="CDD" id="cd14134">
    <property type="entry name" value="PKc_CLK"/>
    <property type="match status" value="1"/>
</dbReference>
<organism evidence="7 8">
    <name type="scientific">Ambrosia artemisiifolia</name>
    <name type="common">Common ragweed</name>
    <dbReference type="NCBI Taxonomy" id="4212"/>
    <lineage>
        <taxon>Eukaryota</taxon>
        <taxon>Viridiplantae</taxon>
        <taxon>Streptophyta</taxon>
        <taxon>Embryophyta</taxon>
        <taxon>Tracheophyta</taxon>
        <taxon>Spermatophyta</taxon>
        <taxon>Magnoliopsida</taxon>
        <taxon>eudicotyledons</taxon>
        <taxon>Gunneridae</taxon>
        <taxon>Pentapetalae</taxon>
        <taxon>asterids</taxon>
        <taxon>campanulids</taxon>
        <taxon>Asterales</taxon>
        <taxon>Asteraceae</taxon>
        <taxon>Asteroideae</taxon>
        <taxon>Heliantheae alliance</taxon>
        <taxon>Heliantheae</taxon>
        <taxon>Ambrosia</taxon>
    </lineage>
</organism>
<evidence type="ECO:0000256" key="4">
    <source>
        <dbReference type="ARBA" id="ARBA00022777"/>
    </source>
</evidence>
<name>A0AAD5C241_AMBAR</name>